<dbReference type="EMBL" id="BRXZ01007770">
    <property type="protein sequence ID" value="GMI33845.1"/>
    <property type="molecule type" value="Genomic_DNA"/>
</dbReference>
<sequence length="39" mass="4270">MSDSLLMPTTAYLPLIAEDVGSHHANLVNAYKPRFPGLE</sequence>
<evidence type="ECO:0000313" key="2">
    <source>
        <dbReference type="Proteomes" id="UP001165082"/>
    </source>
</evidence>
<feature type="non-terminal residue" evidence="1">
    <location>
        <position position="39"/>
    </location>
</feature>
<protein>
    <submittedName>
        <fullName evidence="1">Uncharacterized protein</fullName>
    </submittedName>
</protein>
<proteinExistence type="predicted"/>
<keyword evidence="2" id="KW-1185">Reference proteome</keyword>
<dbReference type="Proteomes" id="UP001165082">
    <property type="component" value="Unassembled WGS sequence"/>
</dbReference>
<name>A0A9W7G318_9STRA</name>
<organism evidence="1 2">
    <name type="scientific">Triparma retinervis</name>
    <dbReference type="NCBI Taxonomy" id="2557542"/>
    <lineage>
        <taxon>Eukaryota</taxon>
        <taxon>Sar</taxon>
        <taxon>Stramenopiles</taxon>
        <taxon>Ochrophyta</taxon>
        <taxon>Bolidophyceae</taxon>
        <taxon>Parmales</taxon>
        <taxon>Triparmaceae</taxon>
        <taxon>Triparma</taxon>
    </lineage>
</organism>
<comment type="caution">
    <text evidence="1">The sequence shown here is derived from an EMBL/GenBank/DDBJ whole genome shotgun (WGS) entry which is preliminary data.</text>
</comment>
<evidence type="ECO:0000313" key="1">
    <source>
        <dbReference type="EMBL" id="GMI33845.1"/>
    </source>
</evidence>
<dbReference type="AlphaFoldDB" id="A0A9W7G318"/>
<gene>
    <name evidence="1" type="ORF">TrRE_jg4703</name>
</gene>
<accession>A0A9W7G318</accession>
<reference evidence="1" key="1">
    <citation type="submission" date="2022-07" db="EMBL/GenBank/DDBJ databases">
        <title>Genome analysis of Parmales, a sister group of diatoms, reveals the evolutionary specialization of diatoms from phago-mixotrophs to photoautotrophs.</title>
        <authorList>
            <person name="Ban H."/>
            <person name="Sato S."/>
            <person name="Yoshikawa S."/>
            <person name="Kazumasa Y."/>
            <person name="Nakamura Y."/>
            <person name="Ichinomiya M."/>
            <person name="Saitoh K."/>
            <person name="Sato N."/>
            <person name="Blanc-Mathieu R."/>
            <person name="Endo H."/>
            <person name="Kuwata A."/>
            <person name="Ogata H."/>
        </authorList>
    </citation>
    <scope>NUCLEOTIDE SEQUENCE</scope>
</reference>